<evidence type="ECO:0000256" key="9">
    <source>
        <dbReference type="PROSITE-ProRule" id="PRU10141"/>
    </source>
</evidence>
<feature type="region of interest" description="Disordered" evidence="10">
    <location>
        <begin position="1187"/>
        <end position="1257"/>
    </location>
</feature>
<proteinExistence type="inferred from homology"/>
<comment type="catalytic activity">
    <reaction evidence="8">
        <text>L-seryl-[protein] + ATP = O-phospho-L-seryl-[protein] + ADP + H(+)</text>
        <dbReference type="Rhea" id="RHEA:17989"/>
        <dbReference type="Rhea" id="RHEA-COMP:9863"/>
        <dbReference type="Rhea" id="RHEA-COMP:11604"/>
        <dbReference type="ChEBI" id="CHEBI:15378"/>
        <dbReference type="ChEBI" id="CHEBI:29999"/>
        <dbReference type="ChEBI" id="CHEBI:30616"/>
        <dbReference type="ChEBI" id="CHEBI:83421"/>
        <dbReference type="ChEBI" id="CHEBI:456216"/>
        <dbReference type="EC" id="2.7.11.25"/>
    </reaction>
</comment>
<comment type="similarity">
    <text evidence="1">Belongs to the protein kinase superfamily. STE Ser/Thr protein kinase family. MAP kinase kinase kinase subfamily.</text>
</comment>
<protein>
    <recommendedName>
        <fullName evidence="2">mitogen-activated protein kinase kinase kinase</fullName>
        <ecNumber evidence="2">2.7.11.25</ecNumber>
    </recommendedName>
</protein>
<feature type="compositionally biased region" description="Basic and acidic residues" evidence="10">
    <location>
        <begin position="1137"/>
        <end position="1152"/>
    </location>
</feature>
<dbReference type="InterPro" id="IPR050538">
    <property type="entry name" value="MAP_kinase_kinase_kinase"/>
</dbReference>
<comment type="catalytic activity">
    <reaction evidence="7">
        <text>L-threonyl-[protein] + ATP = O-phospho-L-threonyl-[protein] + ADP + H(+)</text>
        <dbReference type="Rhea" id="RHEA:46608"/>
        <dbReference type="Rhea" id="RHEA-COMP:11060"/>
        <dbReference type="Rhea" id="RHEA-COMP:11605"/>
        <dbReference type="ChEBI" id="CHEBI:15378"/>
        <dbReference type="ChEBI" id="CHEBI:30013"/>
        <dbReference type="ChEBI" id="CHEBI:30616"/>
        <dbReference type="ChEBI" id="CHEBI:61977"/>
        <dbReference type="ChEBI" id="CHEBI:456216"/>
        <dbReference type="EC" id="2.7.11.25"/>
    </reaction>
</comment>
<organism evidence="12 13">
    <name type="scientific">Carpinus fangiana</name>
    <dbReference type="NCBI Taxonomy" id="176857"/>
    <lineage>
        <taxon>Eukaryota</taxon>
        <taxon>Viridiplantae</taxon>
        <taxon>Streptophyta</taxon>
        <taxon>Embryophyta</taxon>
        <taxon>Tracheophyta</taxon>
        <taxon>Spermatophyta</taxon>
        <taxon>Magnoliopsida</taxon>
        <taxon>eudicotyledons</taxon>
        <taxon>Gunneridae</taxon>
        <taxon>Pentapetalae</taxon>
        <taxon>rosids</taxon>
        <taxon>fabids</taxon>
        <taxon>Fagales</taxon>
        <taxon>Betulaceae</taxon>
        <taxon>Carpinus</taxon>
    </lineage>
</organism>
<dbReference type="FunFam" id="3.30.200.20:FF:000387">
    <property type="entry name" value="Serine/threonine-protein kinase STE11"/>
    <property type="match status" value="1"/>
</dbReference>
<evidence type="ECO:0000256" key="2">
    <source>
        <dbReference type="ARBA" id="ARBA00012406"/>
    </source>
</evidence>
<evidence type="ECO:0000256" key="7">
    <source>
        <dbReference type="ARBA" id="ARBA00047559"/>
    </source>
</evidence>
<name>A0A5N6L1V2_9ROSI</name>
<feature type="compositionally biased region" description="Polar residues" evidence="10">
    <location>
        <begin position="356"/>
        <end position="366"/>
    </location>
</feature>
<feature type="region of interest" description="Disordered" evidence="10">
    <location>
        <begin position="498"/>
        <end position="584"/>
    </location>
</feature>
<dbReference type="PROSITE" id="PS00108">
    <property type="entry name" value="PROTEIN_KINASE_ST"/>
    <property type="match status" value="1"/>
</dbReference>
<comment type="caution">
    <text evidence="12">The sequence shown here is derived from an EMBL/GenBank/DDBJ whole genome shotgun (WGS) entry which is preliminary data.</text>
</comment>
<dbReference type="SUPFAM" id="SSF56112">
    <property type="entry name" value="Protein kinase-like (PK-like)"/>
    <property type="match status" value="1"/>
</dbReference>
<feature type="domain" description="Protein kinase" evidence="11">
    <location>
        <begin position="1329"/>
        <end position="1598"/>
    </location>
</feature>
<dbReference type="GO" id="GO:0005524">
    <property type="term" value="F:ATP binding"/>
    <property type="evidence" value="ECO:0007669"/>
    <property type="project" value="UniProtKB-UniRule"/>
</dbReference>
<evidence type="ECO:0000256" key="8">
    <source>
        <dbReference type="ARBA" id="ARBA00048329"/>
    </source>
</evidence>
<gene>
    <name evidence="12" type="ORF">FH972_025515</name>
</gene>
<evidence type="ECO:0000313" key="13">
    <source>
        <dbReference type="Proteomes" id="UP000327013"/>
    </source>
</evidence>
<evidence type="ECO:0000256" key="5">
    <source>
        <dbReference type="ARBA" id="ARBA00022777"/>
    </source>
</evidence>
<feature type="compositionally biased region" description="Polar residues" evidence="10">
    <location>
        <begin position="397"/>
        <end position="416"/>
    </location>
</feature>
<reference evidence="12 13" key="1">
    <citation type="submission" date="2019-06" db="EMBL/GenBank/DDBJ databases">
        <title>A chromosomal-level reference genome of Carpinus fangiana (Coryloideae, Betulaceae).</title>
        <authorList>
            <person name="Yang X."/>
            <person name="Wang Z."/>
            <person name="Zhang L."/>
            <person name="Hao G."/>
            <person name="Liu J."/>
            <person name="Yang Y."/>
        </authorList>
    </citation>
    <scope>NUCLEOTIDE SEQUENCE [LARGE SCALE GENOMIC DNA]</scope>
    <source>
        <strain evidence="12">Cfa_2016G</strain>
        <tissue evidence="12">Leaf</tissue>
    </source>
</reference>
<dbReference type="InterPro" id="IPR008271">
    <property type="entry name" value="Ser/Thr_kinase_AS"/>
</dbReference>
<feature type="compositionally biased region" description="Polar residues" evidence="10">
    <location>
        <begin position="816"/>
        <end position="837"/>
    </location>
</feature>
<dbReference type="InterPro" id="IPR000719">
    <property type="entry name" value="Prot_kinase_dom"/>
</dbReference>
<evidence type="ECO:0000313" key="12">
    <source>
        <dbReference type="EMBL" id="KAB8532570.1"/>
    </source>
</evidence>
<sequence length="1631" mass="176946">MYQQQQRDPRGQYIPPPPPLTPAQSHGNTYLPPPPPRPMPSMNHGHGQSLPPPPPGGPQGVSYWNRQQYPPPPPLQGPVAPYNPGAYGAYSAVQTPVDPPDQPLTSATYYPSGESFGPGVGIPPLDPSGARPSLESFYSFEESTRPRKRSDVAARHRDREAREQADTAGYPSIHNSAAHNSAGALHYQPSALSRSPNHGVPRIPEQQSNPSLAEPSPKDPGSNWPMDTVLAWLSSNDFSDDWLRTFKQLDLHGSQFLDLGRGRGGRGNLNVLHTDIYPRLAKECTSSGSGWDQQREREEGKRLRRLIRQVVDDEGPPVINKNGRRSSFFNTHESQDGSTPSTADGNGGESPGFQPFSASTTGQTIAQRRKSTRAKTSTSTIPSPPAVEAPKSAHPEGSNSSQNHSPANSRDASNMPTAHRLELAKNSREQSPQLSPAIGEIRPSSGKSSGPPSAAAARAYGHRRAMSSSEFAGPAAPQNLHAPPDYKRNLTEADRLPVDSAKSNGSDNPPNSAKESRGGFFNKFRRDKGKDSHSPVSPVGTRSLFGNPKVNSSETSLDRPPSAATDTKKTTGGSWPMQRSGSQPQKRFIMVTPDGWNYRLIDVSEVDSLDTFHDLIRYNLNLSNSQDLQAFITAPGQKKHEDALSSSALSNTLRSAGPDGVLKLFIRGPQGNLMSATSAQSARFPTNPKISPFIGSADDLSSAKLEPDESERTLVPDSAKTTTSEAKGASLDADRASQLEAEHVRYRQEAERKQRAYLEERKAKIKKNSNDPTHNFGGPKSGGFFDFDEPKASPGEEKRSELVPKRAPPPAPPDPSNTMMKANSLSKRPQPQGSMRYSDSKRKSGESYDGSLRTRRKAPTEVPTPAGGIGNAIAGAGQMMAAPVRSANGSAENGPTGDAKDAELKRSMSSAYAGAGSGQGQGKKGNPGGSPNSPGFTMSKGNIPFKIPEYSESSSGTTPGLQARPSMHARLPSNPNIEKLRGQRPGSSGSIEASPTTPPQSGSLSRRSTRGSRHGPTLDFTEHHVSFNSRADATPQVSDDSDDDSDDDLFAVPLRGHAKTKEPIVTAEEERPDSRSSRPSLTIKTPSTNRIPSVSLDTSKTTAQDVSQPVSPTDGTKPANKDSKDAPHSARPPRTPDSPEFRKGGHDEHRNSVFEIEEGWANRPQAELLIEDLDKFFPQVDLDQPIVDEKESPPESPTIHRHTKTQKSIDNMRGNAPASTQDSEQEDTDTIHTLKSVAQRNVRKSQPSGLGRTKSIREVVKSNYQQPSGAGLQRNPTVNRSSILRRKSTKVFGSIATEVKPRNSKLGMLEPIPQDSIAVIPKRQDTFKWMKGQLIGKGTFGRVYLGMNIGTGELLAVKQVEVNPNKAGQDKEKVREMVRALDQEIDTMQHLDHENIVQYLGCERKEYSISIFLEYISGGSVGSCLRKHGKFEETVVSSLTRQVLNGLAYLHREGILHRDLKADNILLDMDGVCKISDFGISKKTDNIYGNDATNSMQGSVFWMAPEVVRSQGEGYSAKVDIWSLGCVVLEMFQGKRPFAGDELVGAIFKLGSLNQPPPIPDEVSKAVSPAALSFMFDCWNIDPADRPTADTLLRAPFAFQNGDYNWYDTTLYEKIKVPTAGAETRVKQGAN</sequence>
<evidence type="ECO:0000256" key="3">
    <source>
        <dbReference type="ARBA" id="ARBA00022679"/>
    </source>
</evidence>
<feature type="compositionally biased region" description="Gly residues" evidence="10">
    <location>
        <begin position="915"/>
        <end position="928"/>
    </location>
</feature>
<dbReference type="PROSITE" id="PS50011">
    <property type="entry name" value="PROTEIN_KINASE_DOM"/>
    <property type="match status" value="1"/>
</dbReference>
<keyword evidence="3" id="KW-0808">Transferase</keyword>
<feature type="compositionally biased region" description="Polar residues" evidence="10">
    <location>
        <begin position="1082"/>
        <end position="1114"/>
    </location>
</feature>
<feature type="region of interest" description="Disordered" evidence="10">
    <location>
        <begin position="1"/>
        <end position="223"/>
    </location>
</feature>
<dbReference type="FunFam" id="1.10.510.10:FF:000182">
    <property type="entry name" value="MAP kinase kinase kinase mkh1"/>
    <property type="match status" value="1"/>
</dbReference>
<feature type="region of interest" description="Disordered" evidence="10">
    <location>
        <begin position="308"/>
        <end position="486"/>
    </location>
</feature>
<keyword evidence="4 9" id="KW-0547">Nucleotide-binding</keyword>
<keyword evidence="6 9" id="KW-0067">ATP-binding</keyword>
<dbReference type="EMBL" id="VIBQ01000057">
    <property type="protein sequence ID" value="KAB8532570.1"/>
    <property type="molecule type" value="Genomic_DNA"/>
</dbReference>
<feature type="compositionally biased region" description="Polar residues" evidence="10">
    <location>
        <begin position="325"/>
        <end position="344"/>
    </location>
</feature>
<keyword evidence="5" id="KW-0418">Kinase</keyword>
<feature type="compositionally biased region" description="Low complexity" evidence="10">
    <location>
        <begin position="442"/>
        <end position="459"/>
    </location>
</feature>
<feature type="compositionally biased region" description="Polar residues" evidence="10">
    <location>
        <begin position="985"/>
        <end position="995"/>
    </location>
</feature>
<feature type="compositionally biased region" description="Acidic residues" evidence="10">
    <location>
        <begin position="1039"/>
        <end position="1049"/>
    </location>
</feature>
<dbReference type="PANTHER" id="PTHR48016">
    <property type="entry name" value="MAP KINASE KINASE KINASE SSK2-RELATED-RELATED"/>
    <property type="match status" value="1"/>
</dbReference>
<evidence type="ECO:0000259" key="11">
    <source>
        <dbReference type="PROSITE" id="PS50011"/>
    </source>
</evidence>
<feature type="compositionally biased region" description="Polar residues" evidence="10">
    <location>
        <begin position="1026"/>
        <end position="1037"/>
    </location>
</feature>
<feature type="compositionally biased region" description="Polar residues" evidence="10">
    <location>
        <begin position="951"/>
        <end position="960"/>
    </location>
</feature>
<keyword evidence="13" id="KW-1185">Reference proteome</keyword>
<accession>A0A5N6L1V2</accession>
<feature type="compositionally biased region" description="Polar residues" evidence="10">
    <location>
        <begin position="1231"/>
        <end position="1248"/>
    </location>
</feature>
<dbReference type="Proteomes" id="UP000327013">
    <property type="component" value="Unassembled WGS sequence"/>
</dbReference>
<dbReference type="InterPro" id="IPR011009">
    <property type="entry name" value="Kinase-like_dom_sf"/>
</dbReference>
<feature type="compositionally biased region" description="Pro residues" evidence="10">
    <location>
        <begin position="806"/>
        <end position="815"/>
    </location>
</feature>
<feature type="compositionally biased region" description="Basic and acidic residues" evidence="10">
    <location>
        <begin position="705"/>
        <end position="714"/>
    </location>
</feature>
<evidence type="ECO:0000256" key="10">
    <source>
        <dbReference type="SAM" id="MobiDB-lite"/>
    </source>
</evidence>
<feature type="compositionally biased region" description="Basic and acidic residues" evidence="10">
    <location>
        <begin position="788"/>
        <end position="804"/>
    </location>
</feature>
<dbReference type="OrthoDB" id="633533at2759"/>
<feature type="region of interest" description="Disordered" evidence="10">
    <location>
        <begin position="763"/>
        <end position="1160"/>
    </location>
</feature>
<feature type="region of interest" description="Disordered" evidence="10">
    <location>
        <begin position="678"/>
        <end position="736"/>
    </location>
</feature>
<feature type="binding site" evidence="9">
    <location>
        <position position="1358"/>
    </location>
    <ligand>
        <name>ATP</name>
        <dbReference type="ChEBI" id="CHEBI:30616"/>
    </ligand>
</feature>
<feature type="compositionally biased region" description="Basic and acidic residues" evidence="10">
    <location>
        <begin position="142"/>
        <end position="165"/>
    </location>
</feature>
<evidence type="ECO:0000256" key="6">
    <source>
        <dbReference type="ARBA" id="ARBA00022840"/>
    </source>
</evidence>
<dbReference type="PROSITE" id="PS00107">
    <property type="entry name" value="PROTEIN_KINASE_ATP"/>
    <property type="match status" value="1"/>
</dbReference>
<feature type="compositionally biased region" description="Low complexity" evidence="10">
    <location>
        <begin position="871"/>
        <end position="882"/>
    </location>
</feature>
<dbReference type="SMART" id="SM00220">
    <property type="entry name" value="S_TKc"/>
    <property type="match status" value="1"/>
</dbReference>
<dbReference type="EC" id="2.7.11.25" evidence="2"/>
<feature type="compositionally biased region" description="Polar residues" evidence="10">
    <location>
        <begin position="501"/>
        <end position="513"/>
    </location>
</feature>
<feature type="compositionally biased region" description="Basic and acidic residues" evidence="10">
    <location>
        <begin position="419"/>
        <end position="428"/>
    </location>
</feature>
<dbReference type="PANTHER" id="PTHR48016:SF48">
    <property type="entry name" value="SERINE_THREONINE-PROTEIN KINASE BCK1_SLK1_SSP31"/>
    <property type="match status" value="1"/>
</dbReference>
<evidence type="ECO:0000256" key="1">
    <source>
        <dbReference type="ARBA" id="ARBA00006529"/>
    </source>
</evidence>
<evidence type="ECO:0000256" key="4">
    <source>
        <dbReference type="ARBA" id="ARBA00022741"/>
    </source>
</evidence>
<dbReference type="GO" id="GO:0004709">
    <property type="term" value="F:MAP kinase kinase kinase activity"/>
    <property type="evidence" value="ECO:0007669"/>
    <property type="project" value="UniProtKB-EC"/>
</dbReference>
<dbReference type="Gene3D" id="1.10.510.10">
    <property type="entry name" value="Transferase(Phosphotransferase) domain 1"/>
    <property type="match status" value="1"/>
</dbReference>
<dbReference type="InterPro" id="IPR017441">
    <property type="entry name" value="Protein_kinase_ATP_BS"/>
</dbReference>
<feature type="compositionally biased region" description="Polar residues" evidence="10">
    <location>
        <begin position="570"/>
        <end position="584"/>
    </location>
</feature>
<feature type="compositionally biased region" description="Basic and acidic residues" evidence="10">
    <location>
        <begin position="1119"/>
        <end position="1128"/>
    </location>
</feature>
<dbReference type="Pfam" id="PF00069">
    <property type="entry name" value="Pkinase"/>
    <property type="match status" value="1"/>
</dbReference>